<evidence type="ECO:0000256" key="2">
    <source>
        <dbReference type="SAM" id="MobiDB-lite"/>
    </source>
</evidence>
<evidence type="ECO:0000256" key="1">
    <source>
        <dbReference type="ARBA" id="ARBA00007398"/>
    </source>
</evidence>
<evidence type="ECO:0000313" key="5">
    <source>
        <dbReference type="Proteomes" id="UP000028045"/>
    </source>
</evidence>
<gene>
    <name evidence="4" type="ORF">S7711_01894</name>
</gene>
<reference evidence="4 5" key="1">
    <citation type="journal article" date="2014" name="BMC Genomics">
        <title>Comparative genome sequencing reveals chemotype-specific gene clusters in the toxigenic black mold Stachybotrys.</title>
        <authorList>
            <person name="Semeiks J."/>
            <person name="Borek D."/>
            <person name="Otwinowski Z."/>
            <person name="Grishin N.V."/>
        </authorList>
    </citation>
    <scope>NUCLEOTIDE SEQUENCE [LARGE SCALE GENOMIC DNA]</scope>
    <source>
        <strain evidence="5">CBS 109288 / IBT 7711</strain>
    </source>
</reference>
<evidence type="ECO:0000259" key="3">
    <source>
        <dbReference type="Pfam" id="PF12813"/>
    </source>
</evidence>
<dbReference type="EMBL" id="KL648650">
    <property type="protein sequence ID" value="KEY66600.1"/>
    <property type="molecule type" value="Genomic_DNA"/>
</dbReference>
<keyword evidence="5" id="KW-1185">Reference proteome</keyword>
<dbReference type="HOGENOM" id="CLU_016461_1_0_1"/>
<dbReference type="InterPro" id="IPR029060">
    <property type="entry name" value="PIN-like_dom_sf"/>
</dbReference>
<organism evidence="4 5">
    <name type="scientific">Stachybotrys chartarum (strain CBS 109288 / IBT 7711)</name>
    <name type="common">Toxic black mold</name>
    <name type="synonym">Stilbospora chartarum</name>
    <dbReference type="NCBI Taxonomy" id="1280523"/>
    <lineage>
        <taxon>Eukaryota</taxon>
        <taxon>Fungi</taxon>
        <taxon>Dikarya</taxon>
        <taxon>Ascomycota</taxon>
        <taxon>Pezizomycotina</taxon>
        <taxon>Sordariomycetes</taxon>
        <taxon>Hypocreomycetidae</taxon>
        <taxon>Hypocreales</taxon>
        <taxon>Stachybotryaceae</taxon>
        <taxon>Stachybotrys</taxon>
    </lineage>
</organism>
<dbReference type="PANTHER" id="PTHR15665">
    <property type="entry name" value="ASTEROID PROTEIN"/>
    <property type="match status" value="1"/>
</dbReference>
<feature type="region of interest" description="Disordered" evidence="2">
    <location>
        <begin position="513"/>
        <end position="535"/>
    </location>
</feature>
<dbReference type="Pfam" id="PF12813">
    <property type="entry name" value="XPG_I_2"/>
    <property type="match status" value="1"/>
</dbReference>
<sequence>MGIPNLISTLEPYAEHSRLRGEHVVIDGPALAYNILRICRGNGAYQPSHGLLGRAVLAWLDKLATCGVTIQMSQFFSLHRQNFPRVELSSDDGDVAVYPFSNNNALPQSKFTPVFLVPAVIDALLQSPRYRDILHLVPGEADAFCAQHVSQHGGIVLTSDSDLLVHSLGEGKVAFLRDVFQDADGEVVCALFDPSQISRRLHLPPEGFRRLAYERKHSPHLSLGQLLQECFQAVSDEAEYQQFCSEYEKHESCSVPRLHNDSTLQLKSFDPRISEVVLQLGQASNPNGVRMFLPILLESPPRGSAWEASLYIRQLAYTVAGWAIPGANSSVLEFRKIQTLDQKGRSVDMLSKSSADALLSDLVGTMRKLRESTNSSKQHYWVLLYLVLDIRDRQAQEKQSHSLAMLQNERSWRSPSKSANISWDFAHFISHLQATYYSLRILAQILSVYPERGSDGLPSSILELRRLLFKMPSLADSPSLRSIETFFKNSDRLDVLSTLGDFVHVTLHPRVENENRPTTTKKRLKARGKTSQIESTPIPLGGNAFGILSVDE</sequence>
<feature type="domain" description="Asteroid" evidence="3">
    <location>
        <begin position="113"/>
        <end position="336"/>
    </location>
</feature>
<dbReference type="Proteomes" id="UP000028045">
    <property type="component" value="Unassembled WGS sequence"/>
</dbReference>
<accession>A0A084AMS1</accession>
<dbReference type="AlphaFoldDB" id="A0A084AMS1"/>
<dbReference type="InterPro" id="IPR039436">
    <property type="entry name" value="Asteroid_dom"/>
</dbReference>
<proteinExistence type="inferred from homology"/>
<dbReference type="InterPro" id="IPR026832">
    <property type="entry name" value="Asteroid"/>
</dbReference>
<comment type="similarity">
    <text evidence="1">Belongs to the asteroid family.</text>
</comment>
<name>A0A084AMS1_STACB</name>
<dbReference type="PANTHER" id="PTHR15665:SF1">
    <property type="entry name" value="PROTEIN ASTEROID HOMOLOG 1"/>
    <property type="match status" value="1"/>
</dbReference>
<dbReference type="SUPFAM" id="SSF88723">
    <property type="entry name" value="PIN domain-like"/>
    <property type="match status" value="1"/>
</dbReference>
<feature type="compositionally biased region" description="Basic residues" evidence="2">
    <location>
        <begin position="519"/>
        <end position="528"/>
    </location>
</feature>
<evidence type="ECO:0000313" key="4">
    <source>
        <dbReference type="EMBL" id="KEY66600.1"/>
    </source>
</evidence>
<dbReference type="OrthoDB" id="5297549at2759"/>
<protein>
    <recommendedName>
        <fullName evidence="3">Asteroid domain-containing protein</fullName>
    </recommendedName>
</protein>